<dbReference type="RefSeq" id="WP_073013689.1">
    <property type="nucleotide sequence ID" value="NZ_FRBW01000002.1"/>
</dbReference>
<dbReference type="SUPFAM" id="SSF55781">
    <property type="entry name" value="GAF domain-like"/>
    <property type="match status" value="1"/>
</dbReference>
<gene>
    <name evidence="6" type="ORF">SAMN05444272_2725</name>
</gene>
<dbReference type="InterPro" id="IPR036390">
    <property type="entry name" value="WH_DNA-bd_sf"/>
</dbReference>
<dbReference type="Pfam" id="PF01614">
    <property type="entry name" value="IclR_C"/>
    <property type="match status" value="1"/>
</dbReference>
<feature type="domain" description="IclR-ED" evidence="5">
    <location>
        <begin position="79"/>
        <end position="263"/>
    </location>
</feature>
<dbReference type="InterPro" id="IPR005471">
    <property type="entry name" value="Tscrpt_reg_IclR_N"/>
</dbReference>
<dbReference type="InterPro" id="IPR036388">
    <property type="entry name" value="WH-like_DNA-bd_sf"/>
</dbReference>
<evidence type="ECO:0000313" key="6">
    <source>
        <dbReference type="EMBL" id="SHM47819.1"/>
    </source>
</evidence>
<dbReference type="SMART" id="SM00346">
    <property type="entry name" value="HTH_ICLR"/>
    <property type="match status" value="1"/>
</dbReference>
<dbReference type="PROSITE" id="PS51077">
    <property type="entry name" value="HTH_ICLR"/>
    <property type="match status" value="1"/>
</dbReference>
<protein>
    <submittedName>
        <fullName evidence="6">Transcriptional regulator, IclR family</fullName>
    </submittedName>
</protein>
<keyword evidence="7" id="KW-1185">Reference proteome</keyword>
<name>A0A1M7J426_9HYPH</name>
<dbReference type="OrthoDB" id="9807558at2"/>
<dbReference type="Gene3D" id="3.30.450.40">
    <property type="match status" value="1"/>
</dbReference>
<accession>A0A1M7J426</accession>
<keyword evidence="3" id="KW-0804">Transcription</keyword>
<keyword evidence="1" id="KW-0805">Transcription regulation</keyword>
<evidence type="ECO:0000259" key="4">
    <source>
        <dbReference type="PROSITE" id="PS51077"/>
    </source>
</evidence>
<evidence type="ECO:0000259" key="5">
    <source>
        <dbReference type="PROSITE" id="PS51078"/>
    </source>
</evidence>
<dbReference type="Pfam" id="PF09339">
    <property type="entry name" value="HTH_IclR"/>
    <property type="match status" value="1"/>
</dbReference>
<organism evidence="6 7">
    <name type="scientific">Roseibium suaedae</name>
    <dbReference type="NCBI Taxonomy" id="735517"/>
    <lineage>
        <taxon>Bacteria</taxon>
        <taxon>Pseudomonadati</taxon>
        <taxon>Pseudomonadota</taxon>
        <taxon>Alphaproteobacteria</taxon>
        <taxon>Hyphomicrobiales</taxon>
        <taxon>Stappiaceae</taxon>
        <taxon>Roseibium</taxon>
    </lineage>
</organism>
<dbReference type="EMBL" id="FRBW01000002">
    <property type="protein sequence ID" value="SHM47819.1"/>
    <property type="molecule type" value="Genomic_DNA"/>
</dbReference>
<dbReference type="InterPro" id="IPR029016">
    <property type="entry name" value="GAF-like_dom_sf"/>
</dbReference>
<evidence type="ECO:0000313" key="7">
    <source>
        <dbReference type="Proteomes" id="UP000186002"/>
    </source>
</evidence>
<feature type="domain" description="HTH iclR-type" evidence="4">
    <location>
        <begin position="15"/>
        <end position="78"/>
    </location>
</feature>
<dbReference type="InterPro" id="IPR050707">
    <property type="entry name" value="HTH_MetabolicPath_Reg"/>
</dbReference>
<dbReference type="PANTHER" id="PTHR30136">
    <property type="entry name" value="HELIX-TURN-HELIX TRANSCRIPTIONAL REGULATOR, ICLR FAMILY"/>
    <property type="match status" value="1"/>
</dbReference>
<reference evidence="6 7" key="1">
    <citation type="submission" date="2016-11" db="EMBL/GenBank/DDBJ databases">
        <authorList>
            <person name="Jaros S."/>
            <person name="Januszkiewicz K."/>
            <person name="Wedrychowicz H."/>
        </authorList>
    </citation>
    <scope>NUCLEOTIDE SEQUENCE [LARGE SCALE GENOMIC DNA]</scope>
    <source>
        <strain evidence="6 7">DSM 22153</strain>
    </source>
</reference>
<evidence type="ECO:0000256" key="1">
    <source>
        <dbReference type="ARBA" id="ARBA00023015"/>
    </source>
</evidence>
<dbReference type="Gene3D" id="1.10.10.10">
    <property type="entry name" value="Winged helix-like DNA-binding domain superfamily/Winged helix DNA-binding domain"/>
    <property type="match status" value="1"/>
</dbReference>
<evidence type="ECO:0000256" key="3">
    <source>
        <dbReference type="ARBA" id="ARBA00023163"/>
    </source>
</evidence>
<dbReference type="Proteomes" id="UP000186002">
    <property type="component" value="Unassembled WGS sequence"/>
</dbReference>
<sequence length="273" mass="29357">MDTATQQKSGDAAGAQSVDRALGLLSALARSGGKAVPINILVEESGLSRPTVRRMLLALIRAGFVEQDEAKRTYALGPESYVIGLMASRRFNLLDLAMDSLIALSRDSGDTSFLSIRRGSHSICLHREDGPYPIRTHALQAGQRHPLGVGAGAMAILAALGEREGEEVIEDTAELLASDYPGYSPALLREHVQETQARGWSVNPGLYLPNSWALGIAILGPGGEPIGALSVAAIDTRMTPERQQLIADLLKREKRVIERKLNRKLDFNSPSSA</sequence>
<proteinExistence type="predicted"/>
<dbReference type="GO" id="GO:0003700">
    <property type="term" value="F:DNA-binding transcription factor activity"/>
    <property type="evidence" value="ECO:0007669"/>
    <property type="project" value="TreeGrafter"/>
</dbReference>
<dbReference type="PANTHER" id="PTHR30136:SF39">
    <property type="entry name" value="TRANSCRIPTIONAL REGULATORY PROTEIN"/>
    <property type="match status" value="1"/>
</dbReference>
<dbReference type="PROSITE" id="PS51078">
    <property type="entry name" value="ICLR_ED"/>
    <property type="match status" value="1"/>
</dbReference>
<dbReference type="SUPFAM" id="SSF46785">
    <property type="entry name" value="Winged helix' DNA-binding domain"/>
    <property type="match status" value="1"/>
</dbReference>
<dbReference type="STRING" id="735517.SAMN05444272_2725"/>
<evidence type="ECO:0000256" key="2">
    <source>
        <dbReference type="ARBA" id="ARBA00023125"/>
    </source>
</evidence>
<dbReference type="GO" id="GO:0003677">
    <property type="term" value="F:DNA binding"/>
    <property type="evidence" value="ECO:0007669"/>
    <property type="project" value="UniProtKB-KW"/>
</dbReference>
<dbReference type="AlphaFoldDB" id="A0A1M7J426"/>
<dbReference type="GO" id="GO:0045892">
    <property type="term" value="P:negative regulation of DNA-templated transcription"/>
    <property type="evidence" value="ECO:0007669"/>
    <property type="project" value="TreeGrafter"/>
</dbReference>
<dbReference type="InterPro" id="IPR014757">
    <property type="entry name" value="Tscrpt_reg_IclR_C"/>
</dbReference>
<keyword evidence="2" id="KW-0238">DNA-binding</keyword>